<evidence type="ECO:0000256" key="1">
    <source>
        <dbReference type="SAM" id="MobiDB-lite"/>
    </source>
</evidence>
<reference evidence="2 3" key="1">
    <citation type="journal article" date="2020" name="Nat. Food">
        <title>A phased Vanilla planifolia genome enables genetic improvement of flavour and production.</title>
        <authorList>
            <person name="Hasing T."/>
            <person name="Tang H."/>
            <person name="Brym M."/>
            <person name="Khazi F."/>
            <person name="Huang T."/>
            <person name="Chambers A.H."/>
        </authorList>
    </citation>
    <scope>NUCLEOTIDE SEQUENCE [LARGE SCALE GENOMIC DNA]</scope>
    <source>
        <tissue evidence="2">Leaf</tissue>
    </source>
</reference>
<feature type="region of interest" description="Disordered" evidence="1">
    <location>
        <begin position="143"/>
        <end position="164"/>
    </location>
</feature>
<accession>A0A835Q592</accession>
<sequence length="338" mass="37348">MAEEINGEFLLPAEFLDEGFFVGEGRAVAEKGGIGSCFQADMAMAVESDEEDYMTCLTRQMARFFISGENTALVSNTKILGTSPQSTLCDAGTWSSSCRGSPDGPSQVSSPTANQFEQKKNDAWDLLYAAAGEVVRMKQNEQRTYGRGQLYPPRPSTAHSKSFSPTGHQNTFMLTHQQLQAAHFYQLKQQQLIKQQLSAAWSRQSRAATAVRNNSLAVGMVPPTRQNLQRQQTASSMRSAFLNRPVTRRESAGTGVFLPRRASNTNEPRKKAGCSPVLLPARVVQALNLNVQELRMHSNYEGYFSLDHELAHGGAQFQQPSTAVVSGNEFRLPKEWAY</sequence>
<name>A0A835Q592_VANPL</name>
<dbReference type="AlphaFoldDB" id="A0A835Q592"/>
<dbReference type="EMBL" id="JADCNL010000009">
    <property type="protein sequence ID" value="KAG0466595.1"/>
    <property type="molecule type" value="Genomic_DNA"/>
</dbReference>
<organism evidence="2 3">
    <name type="scientific">Vanilla planifolia</name>
    <name type="common">Vanilla</name>
    <dbReference type="NCBI Taxonomy" id="51239"/>
    <lineage>
        <taxon>Eukaryota</taxon>
        <taxon>Viridiplantae</taxon>
        <taxon>Streptophyta</taxon>
        <taxon>Embryophyta</taxon>
        <taxon>Tracheophyta</taxon>
        <taxon>Spermatophyta</taxon>
        <taxon>Magnoliopsida</taxon>
        <taxon>Liliopsida</taxon>
        <taxon>Asparagales</taxon>
        <taxon>Orchidaceae</taxon>
        <taxon>Vanilloideae</taxon>
        <taxon>Vanilleae</taxon>
        <taxon>Vanilla</taxon>
    </lineage>
</organism>
<dbReference type="Proteomes" id="UP000636800">
    <property type="component" value="Unassembled WGS sequence"/>
</dbReference>
<dbReference type="PANTHER" id="PTHR33356:SF5">
    <property type="entry name" value="TIP41-LIKE PROTEIN"/>
    <property type="match status" value="1"/>
</dbReference>
<evidence type="ECO:0000313" key="2">
    <source>
        <dbReference type="EMBL" id="KAG0466595.1"/>
    </source>
</evidence>
<gene>
    <name evidence="2" type="ORF">HPP92_018175</name>
</gene>
<protein>
    <submittedName>
        <fullName evidence="2">Uncharacterized protein</fullName>
    </submittedName>
</protein>
<proteinExistence type="predicted"/>
<dbReference type="PANTHER" id="PTHR33356">
    <property type="entry name" value="TIP41-LIKE PROTEIN"/>
    <property type="match status" value="1"/>
</dbReference>
<keyword evidence="3" id="KW-1185">Reference proteome</keyword>
<evidence type="ECO:0000313" key="3">
    <source>
        <dbReference type="Proteomes" id="UP000636800"/>
    </source>
</evidence>
<feature type="region of interest" description="Disordered" evidence="1">
    <location>
        <begin position="91"/>
        <end position="115"/>
    </location>
</feature>
<comment type="caution">
    <text evidence="2">The sequence shown here is derived from an EMBL/GenBank/DDBJ whole genome shotgun (WGS) entry which is preliminary data.</text>
</comment>